<keyword evidence="3 6" id="KW-0347">Helicase</keyword>
<dbReference type="Proteomes" id="UP000773462">
    <property type="component" value="Unassembled WGS sequence"/>
</dbReference>
<proteinExistence type="predicted"/>
<accession>A0ABS4P1Q2</accession>
<dbReference type="Gene3D" id="3.40.50.300">
    <property type="entry name" value="P-loop containing nucleotide triphosphate hydrolases"/>
    <property type="match status" value="1"/>
</dbReference>
<keyword evidence="2" id="KW-0378">Hydrolase</keyword>
<name>A0ABS4P1Q2_9BACL</name>
<dbReference type="EMBL" id="JAGGLV010000040">
    <property type="protein sequence ID" value="MBP2116242.1"/>
    <property type="molecule type" value="Genomic_DNA"/>
</dbReference>
<keyword evidence="4" id="KW-0067">ATP-binding</keyword>
<dbReference type="PANTHER" id="PTHR11070">
    <property type="entry name" value="UVRD / RECB / PCRA DNA HELICASE FAMILY MEMBER"/>
    <property type="match status" value="1"/>
</dbReference>
<evidence type="ECO:0000256" key="3">
    <source>
        <dbReference type="ARBA" id="ARBA00022806"/>
    </source>
</evidence>
<evidence type="ECO:0000256" key="1">
    <source>
        <dbReference type="ARBA" id="ARBA00022741"/>
    </source>
</evidence>
<protein>
    <submittedName>
        <fullName evidence="6">Superfamily I DNA/RNA helicase</fullName>
    </submittedName>
</protein>
<comment type="caution">
    <text evidence="6">The sequence shown here is derived from an EMBL/GenBank/DDBJ whole genome shotgun (WGS) entry which is preliminary data.</text>
</comment>
<feature type="domain" description="UvrD-like helicase ATP-binding" evidence="5">
    <location>
        <begin position="17"/>
        <end position="131"/>
    </location>
</feature>
<reference evidence="6 7" key="1">
    <citation type="submission" date="2021-03" db="EMBL/GenBank/DDBJ databases">
        <title>Genomic Encyclopedia of Type Strains, Phase IV (KMG-IV): sequencing the most valuable type-strain genomes for metagenomic binning, comparative biology and taxonomic classification.</title>
        <authorList>
            <person name="Goeker M."/>
        </authorList>
    </citation>
    <scope>NUCLEOTIDE SEQUENCE [LARGE SCALE GENOMIC DNA]</scope>
    <source>
        <strain evidence="6 7">DSM 101953</strain>
    </source>
</reference>
<keyword evidence="1" id="KW-0547">Nucleotide-binding</keyword>
<evidence type="ECO:0000256" key="4">
    <source>
        <dbReference type="ARBA" id="ARBA00022840"/>
    </source>
</evidence>
<dbReference type="Pfam" id="PF00580">
    <property type="entry name" value="UvrD-helicase"/>
    <property type="match status" value="1"/>
</dbReference>
<keyword evidence="7" id="KW-1185">Reference proteome</keyword>
<evidence type="ECO:0000256" key="2">
    <source>
        <dbReference type="ARBA" id="ARBA00022801"/>
    </source>
</evidence>
<sequence>MDSKVTPINKIKVCIERNENFVLQGGAGSGKTETLKQLLEFISEHYPDKKIACITHTNLAVDEIKSRVGEQYTVSTIHSFLNNLTKDYKKNIQKIMMDIFKLNRIERKGIENYQDDKQQKKEEHEHYKKNILNTYLDYIQ</sequence>
<evidence type="ECO:0000259" key="5">
    <source>
        <dbReference type="Pfam" id="PF00580"/>
    </source>
</evidence>
<dbReference type="InterPro" id="IPR027417">
    <property type="entry name" value="P-loop_NTPase"/>
</dbReference>
<gene>
    <name evidence="6" type="ORF">J2Z70_006459</name>
</gene>
<dbReference type="InterPro" id="IPR014016">
    <property type="entry name" value="UvrD-like_ATP-bd"/>
</dbReference>
<evidence type="ECO:0000313" key="7">
    <source>
        <dbReference type="Proteomes" id="UP000773462"/>
    </source>
</evidence>
<dbReference type="InterPro" id="IPR000212">
    <property type="entry name" value="DNA_helicase_UvrD/REP"/>
</dbReference>
<dbReference type="PANTHER" id="PTHR11070:SF2">
    <property type="entry name" value="ATP-DEPENDENT DNA HELICASE SRS2"/>
    <property type="match status" value="1"/>
</dbReference>
<dbReference type="RefSeq" id="WP_209879628.1">
    <property type="nucleotide sequence ID" value="NZ_JAGGLV010000040.1"/>
</dbReference>
<dbReference type="SUPFAM" id="SSF52540">
    <property type="entry name" value="P-loop containing nucleoside triphosphate hydrolases"/>
    <property type="match status" value="1"/>
</dbReference>
<dbReference type="GO" id="GO:0004386">
    <property type="term" value="F:helicase activity"/>
    <property type="evidence" value="ECO:0007669"/>
    <property type="project" value="UniProtKB-KW"/>
</dbReference>
<evidence type="ECO:0000313" key="6">
    <source>
        <dbReference type="EMBL" id="MBP2116242.1"/>
    </source>
</evidence>
<organism evidence="6 7">
    <name type="scientific">Paenibacillus silagei</name>
    <dbReference type="NCBI Taxonomy" id="1670801"/>
    <lineage>
        <taxon>Bacteria</taxon>
        <taxon>Bacillati</taxon>
        <taxon>Bacillota</taxon>
        <taxon>Bacilli</taxon>
        <taxon>Bacillales</taxon>
        <taxon>Paenibacillaceae</taxon>
        <taxon>Paenibacillus</taxon>
    </lineage>
</organism>